<sequence>MAAAATETVAPRLSYEKTRPDGNTMSTTASIREESEKRSDSTDQQQKEPEFVYPGTLAVSLTLFALCISIFLVALDQTIIAPALGAITKQFSSTKDIGWYGSSYLLTSTCLQPIYGVIYRQFNVKWSFLMAIFIFEVGSLLCAVSPSSVAFIVGRAIAGMGTAGIFAGAVVILAHTLPLAKRPLAFGLIGGMWGIASVAGPLLGGAFTDNVTWRWCFYINLPVGALAVAIVMWVVHIKRNTKSSEGLSLIQRILKLDLLGAAIFIPAIICLLLALQWGGADYPWGNSRIIGLFVGAGVMSVIFIAVQWWRADQGTFPPFLFKSRSLVAAMAFCFFFGAGFFPLIYYLSLYFQAIQGVSAVQAGIKVLPLLLATVVCSVASGGIVSRFGRYKPVIVPCTVLFAVGAGLITTFNTHTPLREWFGYQVLAGLGIGAGFQIGALVVQTVLPQEWIPVGTACVQFFQSLGGAIFIAVGQTVFQNGLIEGIESANLGIQDPRIFINAGVSQARAILIKMHREDALPLVLDAYMKGLRNAYYISLACAICAFLAVLCLENKSVKKNQKKTADIEATAA</sequence>
<comment type="caution">
    <text evidence="1">The sequence shown here is derived from an EMBL/GenBank/DDBJ whole genome shotgun (WGS) entry which is preliminary data.</text>
</comment>
<reference evidence="1" key="1">
    <citation type="submission" date="2022-07" db="EMBL/GenBank/DDBJ databases">
        <title>Genome Sequence of Lecanicillium saksenae.</title>
        <authorList>
            <person name="Buettner E."/>
        </authorList>
    </citation>
    <scope>NUCLEOTIDE SEQUENCE</scope>
    <source>
        <strain evidence="1">VT-O1</strain>
    </source>
</reference>
<gene>
    <name evidence="1" type="ORF">NLG97_g6573</name>
</gene>
<keyword evidence="2" id="KW-1185">Reference proteome</keyword>
<name>A0ACC1QSF7_9HYPO</name>
<organism evidence="1 2">
    <name type="scientific">Lecanicillium saksenae</name>
    <dbReference type="NCBI Taxonomy" id="468837"/>
    <lineage>
        <taxon>Eukaryota</taxon>
        <taxon>Fungi</taxon>
        <taxon>Dikarya</taxon>
        <taxon>Ascomycota</taxon>
        <taxon>Pezizomycotina</taxon>
        <taxon>Sordariomycetes</taxon>
        <taxon>Hypocreomycetidae</taxon>
        <taxon>Hypocreales</taxon>
        <taxon>Cordycipitaceae</taxon>
        <taxon>Lecanicillium</taxon>
    </lineage>
</organism>
<evidence type="ECO:0000313" key="1">
    <source>
        <dbReference type="EMBL" id="KAJ3486654.1"/>
    </source>
</evidence>
<proteinExistence type="predicted"/>
<protein>
    <submittedName>
        <fullName evidence="1">Uncharacterized protein</fullName>
    </submittedName>
</protein>
<evidence type="ECO:0000313" key="2">
    <source>
        <dbReference type="Proteomes" id="UP001148737"/>
    </source>
</evidence>
<dbReference type="Proteomes" id="UP001148737">
    <property type="component" value="Unassembled WGS sequence"/>
</dbReference>
<accession>A0ACC1QSF7</accession>
<dbReference type="EMBL" id="JANAKD010000888">
    <property type="protein sequence ID" value="KAJ3486654.1"/>
    <property type="molecule type" value="Genomic_DNA"/>
</dbReference>